<evidence type="ECO:0000313" key="4">
    <source>
        <dbReference type="Proteomes" id="UP001457282"/>
    </source>
</evidence>
<feature type="compositionally biased region" description="Basic and acidic residues" evidence="1">
    <location>
        <begin position="515"/>
        <end position="524"/>
    </location>
</feature>
<evidence type="ECO:0000259" key="2">
    <source>
        <dbReference type="Pfam" id="PF10536"/>
    </source>
</evidence>
<dbReference type="EMBL" id="JBEDUW010000004">
    <property type="protein sequence ID" value="KAK9934971.1"/>
    <property type="molecule type" value="Genomic_DNA"/>
</dbReference>
<organism evidence="3 4">
    <name type="scientific">Rubus argutus</name>
    <name type="common">Southern blackberry</name>
    <dbReference type="NCBI Taxonomy" id="59490"/>
    <lineage>
        <taxon>Eukaryota</taxon>
        <taxon>Viridiplantae</taxon>
        <taxon>Streptophyta</taxon>
        <taxon>Embryophyta</taxon>
        <taxon>Tracheophyta</taxon>
        <taxon>Spermatophyta</taxon>
        <taxon>Magnoliopsida</taxon>
        <taxon>eudicotyledons</taxon>
        <taxon>Gunneridae</taxon>
        <taxon>Pentapetalae</taxon>
        <taxon>rosids</taxon>
        <taxon>fabids</taxon>
        <taxon>Rosales</taxon>
        <taxon>Rosaceae</taxon>
        <taxon>Rosoideae</taxon>
        <taxon>Rosoideae incertae sedis</taxon>
        <taxon>Rubus</taxon>
    </lineage>
</organism>
<comment type="caution">
    <text evidence="3">The sequence shown here is derived from an EMBL/GenBank/DDBJ whole genome shotgun (WGS) entry which is preliminary data.</text>
</comment>
<dbReference type="InterPro" id="IPR044824">
    <property type="entry name" value="MAIN-like"/>
</dbReference>
<feature type="compositionally biased region" description="Acidic residues" evidence="1">
    <location>
        <begin position="538"/>
        <end position="579"/>
    </location>
</feature>
<accession>A0AAW1XFF3</accession>
<feature type="compositionally biased region" description="Low complexity" evidence="1">
    <location>
        <begin position="46"/>
        <end position="58"/>
    </location>
</feature>
<dbReference type="PANTHER" id="PTHR46033:SF8">
    <property type="entry name" value="PROTEIN MAINTENANCE OF MERISTEMS-LIKE"/>
    <property type="match status" value="1"/>
</dbReference>
<proteinExistence type="predicted"/>
<feature type="compositionally biased region" description="Polar residues" evidence="1">
    <location>
        <begin position="1"/>
        <end position="10"/>
    </location>
</feature>
<evidence type="ECO:0000313" key="3">
    <source>
        <dbReference type="EMBL" id="KAK9934971.1"/>
    </source>
</evidence>
<dbReference type="InterPro" id="IPR019557">
    <property type="entry name" value="AminoTfrase-like_pln_mobile"/>
</dbReference>
<dbReference type="AlphaFoldDB" id="A0AAW1XFF3"/>
<feature type="domain" description="Aminotransferase-like plant mobile" evidence="2">
    <location>
        <begin position="180"/>
        <end position="360"/>
    </location>
</feature>
<protein>
    <recommendedName>
        <fullName evidence="2">Aminotransferase-like plant mobile domain-containing protein</fullName>
    </recommendedName>
</protein>
<feature type="region of interest" description="Disordered" evidence="1">
    <location>
        <begin position="1"/>
        <end position="65"/>
    </location>
</feature>
<dbReference type="GO" id="GO:0010073">
    <property type="term" value="P:meristem maintenance"/>
    <property type="evidence" value="ECO:0007669"/>
    <property type="project" value="InterPro"/>
</dbReference>
<gene>
    <name evidence="3" type="ORF">M0R45_022090</name>
</gene>
<dbReference type="PANTHER" id="PTHR46033">
    <property type="entry name" value="PROTEIN MAIN-LIKE 2"/>
    <property type="match status" value="1"/>
</dbReference>
<dbReference type="Proteomes" id="UP001457282">
    <property type="component" value="Unassembled WGS sequence"/>
</dbReference>
<name>A0AAW1XFF3_RUBAR</name>
<feature type="region of interest" description="Disordered" evidence="1">
    <location>
        <begin position="501"/>
        <end position="637"/>
    </location>
</feature>
<keyword evidence="4" id="KW-1185">Reference proteome</keyword>
<evidence type="ECO:0000256" key="1">
    <source>
        <dbReference type="SAM" id="MobiDB-lite"/>
    </source>
</evidence>
<sequence>MGRIKSTVNTRGGRSGRARGGKSLGSGNIKPQSKQILESKAATKPVSSSGDLVSGDSLNDNDAASHGPADCRVYGVKAYKPVGRNPSHPKVHIDPNNHLSYKMNVGEIKGCGSNRLCSHWYKHLPKLVQDRIVHAGFGEFIKCLVTTGRRDRQLVIALAGDGGTLPILFTSITLAHTKHKELLQFFGKRLADIAKPTMTYTEILDSHADWEPRSADDVDRLARVFILCLIGSTLCAGRTNTVNLYYLPCLKNLDEIGTFNWGGAGLSCLYRNMDSLSRGKCQSIGGYWRAWELWACEYLMPLALFKPLHGPNTWPRAMRWFGAPDIRECPHSLEDFRVTLRYLTADKVVTNPWGTETSNSLITWRTAFLLPTKGSITGSGRLRVVLRGEGIYSELRHTKARVPTLPPRTMLPDYRLDKQDIKDGLQGWEASTCLMNEDSDYASYRSENLVYRHQPIETFKVDAKQVSELLDIIVGQNSIIFELCMDANKEFQAKRALAEKYESRPTLQSSPTIHVDVDKPDDHHKKSPLGEEFFCYESNEDDNDNDGMYTDGDDVGGDDEQDDEFADVDGNGDENEDWENGLGLVAETNIAPPNEETNDSSKVINTSDVAIPMERKRARKPSTRDMQPPLNKRRRAG</sequence>
<reference evidence="3 4" key="1">
    <citation type="journal article" date="2023" name="G3 (Bethesda)">
        <title>A chromosome-length genome assembly and annotation of blackberry (Rubus argutus, cv. 'Hillquist').</title>
        <authorList>
            <person name="Bruna T."/>
            <person name="Aryal R."/>
            <person name="Dudchenko O."/>
            <person name="Sargent D.J."/>
            <person name="Mead D."/>
            <person name="Buti M."/>
            <person name="Cavallini A."/>
            <person name="Hytonen T."/>
            <person name="Andres J."/>
            <person name="Pham M."/>
            <person name="Weisz D."/>
            <person name="Mascagni F."/>
            <person name="Usai G."/>
            <person name="Natali L."/>
            <person name="Bassil N."/>
            <person name="Fernandez G.E."/>
            <person name="Lomsadze A."/>
            <person name="Armour M."/>
            <person name="Olukolu B."/>
            <person name="Poorten T."/>
            <person name="Britton C."/>
            <person name="Davik J."/>
            <person name="Ashrafi H."/>
            <person name="Aiden E.L."/>
            <person name="Borodovsky M."/>
            <person name="Worthington M."/>
        </authorList>
    </citation>
    <scope>NUCLEOTIDE SEQUENCE [LARGE SCALE GENOMIC DNA]</scope>
    <source>
        <strain evidence="3">PI 553951</strain>
    </source>
</reference>
<dbReference type="Pfam" id="PF10536">
    <property type="entry name" value="PMD"/>
    <property type="match status" value="1"/>
</dbReference>